<dbReference type="AlphaFoldDB" id="A0A6A3PGM5"/>
<evidence type="ECO:0000313" key="5">
    <source>
        <dbReference type="Proteomes" id="UP000429607"/>
    </source>
</evidence>
<gene>
    <name evidence="3" type="ORF">PR001_g1027</name>
    <name evidence="2" type="ORF">PR002_g1497</name>
    <name evidence="4" type="ORF">PR003_g1616</name>
</gene>
<dbReference type="Proteomes" id="UP000434957">
    <property type="component" value="Unassembled WGS sequence"/>
</dbReference>
<evidence type="ECO:0000313" key="2">
    <source>
        <dbReference type="EMBL" id="KAE9046718.1"/>
    </source>
</evidence>
<feature type="chain" id="PRO_5036165539" description="Secreted protein" evidence="1">
    <location>
        <begin position="25"/>
        <end position="152"/>
    </location>
</feature>
<dbReference type="EMBL" id="QXFT01000046">
    <property type="protein sequence ID" value="KAE9357786.1"/>
    <property type="molecule type" value="Genomic_DNA"/>
</dbReference>
<evidence type="ECO:0000313" key="7">
    <source>
        <dbReference type="Proteomes" id="UP000435112"/>
    </source>
</evidence>
<reference evidence="5 7" key="1">
    <citation type="submission" date="2018-09" db="EMBL/GenBank/DDBJ databases">
        <title>Genomic investigation of the strawberry pathogen Phytophthora fragariae indicates pathogenicity is determined by transcriptional variation in three key races.</title>
        <authorList>
            <person name="Adams T.M."/>
            <person name="Armitage A.D."/>
            <person name="Sobczyk M.K."/>
            <person name="Bates H.J."/>
            <person name="Dunwell J.M."/>
            <person name="Nellist C.F."/>
            <person name="Harrison R.J."/>
        </authorList>
    </citation>
    <scope>NUCLEOTIDE SEQUENCE [LARGE SCALE GENOMIC DNA]</scope>
    <source>
        <strain evidence="3 5">SCRP249</strain>
        <strain evidence="2 7">SCRP324</strain>
        <strain evidence="4 6">SCRP333</strain>
    </source>
</reference>
<evidence type="ECO:0000256" key="1">
    <source>
        <dbReference type="SAM" id="SignalP"/>
    </source>
</evidence>
<evidence type="ECO:0008006" key="8">
    <source>
        <dbReference type="Google" id="ProtNLM"/>
    </source>
</evidence>
<keyword evidence="1" id="KW-0732">Signal</keyword>
<organism evidence="3 5">
    <name type="scientific">Phytophthora rubi</name>
    <dbReference type="NCBI Taxonomy" id="129364"/>
    <lineage>
        <taxon>Eukaryota</taxon>
        <taxon>Sar</taxon>
        <taxon>Stramenopiles</taxon>
        <taxon>Oomycota</taxon>
        <taxon>Peronosporomycetes</taxon>
        <taxon>Peronosporales</taxon>
        <taxon>Peronosporaceae</taxon>
        <taxon>Phytophthora</taxon>
    </lineage>
</organism>
<dbReference type="Proteomes" id="UP000429607">
    <property type="component" value="Unassembled WGS sequence"/>
</dbReference>
<dbReference type="Proteomes" id="UP000435112">
    <property type="component" value="Unassembled WGS sequence"/>
</dbReference>
<accession>A0A6A3PGM5</accession>
<name>A0A6A3PGM5_9STRA</name>
<protein>
    <recommendedName>
        <fullName evidence="8">Secreted protein</fullName>
    </recommendedName>
</protein>
<dbReference type="EMBL" id="QXFV01000030">
    <property type="protein sequence ID" value="KAE9051859.1"/>
    <property type="molecule type" value="Genomic_DNA"/>
</dbReference>
<evidence type="ECO:0000313" key="6">
    <source>
        <dbReference type="Proteomes" id="UP000434957"/>
    </source>
</evidence>
<evidence type="ECO:0000313" key="4">
    <source>
        <dbReference type="EMBL" id="KAE9357786.1"/>
    </source>
</evidence>
<evidence type="ECO:0000313" key="3">
    <source>
        <dbReference type="EMBL" id="KAE9051859.1"/>
    </source>
</evidence>
<proteinExistence type="predicted"/>
<feature type="signal peptide" evidence="1">
    <location>
        <begin position="1"/>
        <end position="24"/>
    </location>
</feature>
<dbReference type="EMBL" id="QXFU01000044">
    <property type="protein sequence ID" value="KAE9046718.1"/>
    <property type="molecule type" value="Genomic_DNA"/>
</dbReference>
<sequence length="152" mass="16574">MPFISSSSIAVLRKITLLFVGCTCSPDRSPNRCTNCITRGSWLASRRKTVESSTNAEKVCSAPFPPGTGILLSCSSCWIAIASTSAARMNRSGASRQPCRIPEMTSWGSDNSPFTRNRAVVPSWRRLIIRTNSGENPNFSSVRNRNSRATVS</sequence>
<comment type="caution">
    <text evidence="3">The sequence shown here is derived from an EMBL/GenBank/DDBJ whole genome shotgun (WGS) entry which is preliminary data.</text>
</comment>
<keyword evidence="6" id="KW-1185">Reference proteome</keyword>